<keyword evidence="2 8" id="KW-0812">Transmembrane</keyword>
<organism evidence="10 11">
    <name type="scientific">Leptobrachium leishanense</name>
    <name type="common">Leishan spiny toad</name>
    <dbReference type="NCBI Taxonomy" id="445787"/>
    <lineage>
        <taxon>Eukaryota</taxon>
        <taxon>Metazoa</taxon>
        <taxon>Chordata</taxon>
        <taxon>Craniata</taxon>
        <taxon>Vertebrata</taxon>
        <taxon>Euteleostomi</taxon>
        <taxon>Amphibia</taxon>
        <taxon>Batrachia</taxon>
        <taxon>Anura</taxon>
        <taxon>Pelobatoidea</taxon>
        <taxon>Megophryidae</taxon>
        <taxon>Leptobrachium</taxon>
    </lineage>
</organism>
<feature type="transmembrane region" description="Helical" evidence="8">
    <location>
        <begin position="238"/>
        <end position="259"/>
    </location>
</feature>
<dbReference type="InterPro" id="IPR044632">
    <property type="entry name" value="DNAJC25-like"/>
</dbReference>
<dbReference type="OrthoDB" id="270167at2759"/>
<sequence length="354" mass="42277">MADPGKVEGVPRGVPLLLPGPSMSLLLAGLVLLSLAGQAAALMEGLYCGREVCYDVLGVNRDATKADIARAYRQLALKYHPDRQRPGEKNEEAHEKFLLVATAYETLKDEETRKDYDYMLDHPEEHYRHYYHYYSRRLAPKVDVRLVILITVCAISLFQFYSWWSSYNDAIKYLSTVPKYRIQATEIARQQGMLNKAKGKGRRSKEEMRQEEEEIIRDIIKNKIDIKGGYQKPRVYDILLFQIVLFPYYLFTYVSWYLWWIYTFNIKREEYGDAEKLYLIRKNMKMSEAQFESLEDHRKQTFLERQLWVRENYEVFKREQEEEMKQKMASDPRWKRYRRWMKNEGPGRLTFIDD</sequence>
<dbReference type="PRINTS" id="PR00625">
    <property type="entry name" value="JDOMAIN"/>
</dbReference>
<dbReference type="CDD" id="cd06257">
    <property type="entry name" value="DnaJ"/>
    <property type="match status" value="1"/>
</dbReference>
<dbReference type="PANTHER" id="PTHR44176:SF1">
    <property type="entry name" value="DNAJ HOMOLOG SUBFAMILY C MEMBER 25"/>
    <property type="match status" value="1"/>
</dbReference>
<dbReference type="AlphaFoldDB" id="A0A8C5PK06"/>
<protein>
    <recommendedName>
        <fullName evidence="7">DnaJ homolog subfamily C member 25</fullName>
    </recommendedName>
</protein>
<comment type="similarity">
    <text evidence="6">Belongs to the DNAJC25 family.</text>
</comment>
<dbReference type="InterPro" id="IPR001623">
    <property type="entry name" value="DnaJ_domain"/>
</dbReference>
<evidence type="ECO:0000256" key="7">
    <source>
        <dbReference type="ARBA" id="ARBA00024246"/>
    </source>
</evidence>
<evidence type="ECO:0000256" key="5">
    <source>
        <dbReference type="ARBA" id="ARBA00023186"/>
    </source>
</evidence>
<comment type="subcellular location">
    <subcellularLocation>
        <location evidence="1">Membrane</location>
        <topology evidence="1">Multi-pass membrane protein</topology>
    </subcellularLocation>
</comment>
<reference evidence="10" key="1">
    <citation type="submission" date="2025-08" db="UniProtKB">
        <authorList>
            <consortium name="Ensembl"/>
        </authorList>
    </citation>
    <scope>IDENTIFICATION</scope>
</reference>
<keyword evidence="3 8" id="KW-1133">Transmembrane helix</keyword>
<dbReference type="Ensembl" id="ENSLLET00000024935.1">
    <property type="protein sequence ID" value="ENSLLEP00000024018.1"/>
    <property type="gene ID" value="ENSLLEG00000015061.1"/>
</dbReference>
<dbReference type="FunFam" id="1.10.287.110:FF:000036">
    <property type="entry name" value="dnaJ homolog subfamily C member 25"/>
    <property type="match status" value="1"/>
</dbReference>
<gene>
    <name evidence="10" type="primary">DNAJC25</name>
</gene>
<dbReference type="SMART" id="SM00271">
    <property type="entry name" value="DnaJ"/>
    <property type="match status" value="1"/>
</dbReference>
<dbReference type="Pfam" id="PF00226">
    <property type="entry name" value="DnaJ"/>
    <property type="match status" value="1"/>
</dbReference>
<feature type="transmembrane region" description="Helical" evidence="8">
    <location>
        <begin position="23"/>
        <end position="42"/>
    </location>
</feature>
<keyword evidence="5" id="KW-0143">Chaperone</keyword>
<dbReference type="PROSITE" id="PS50076">
    <property type="entry name" value="DNAJ_2"/>
    <property type="match status" value="1"/>
</dbReference>
<keyword evidence="4 8" id="KW-0472">Membrane</keyword>
<evidence type="ECO:0000256" key="2">
    <source>
        <dbReference type="ARBA" id="ARBA00022692"/>
    </source>
</evidence>
<evidence type="ECO:0000259" key="9">
    <source>
        <dbReference type="PROSITE" id="PS50076"/>
    </source>
</evidence>
<evidence type="ECO:0000256" key="4">
    <source>
        <dbReference type="ARBA" id="ARBA00023136"/>
    </source>
</evidence>
<evidence type="ECO:0000256" key="1">
    <source>
        <dbReference type="ARBA" id="ARBA00004141"/>
    </source>
</evidence>
<dbReference type="PANTHER" id="PTHR44176">
    <property type="entry name" value="DNAJ HOMOLOG SUBFAMILY C MEMBER 25"/>
    <property type="match status" value="1"/>
</dbReference>
<dbReference type="GO" id="GO:0005789">
    <property type="term" value="C:endoplasmic reticulum membrane"/>
    <property type="evidence" value="ECO:0007669"/>
    <property type="project" value="TreeGrafter"/>
</dbReference>
<dbReference type="GO" id="GO:0006457">
    <property type="term" value="P:protein folding"/>
    <property type="evidence" value="ECO:0007669"/>
    <property type="project" value="InterPro"/>
</dbReference>
<proteinExistence type="inferred from homology"/>
<evidence type="ECO:0000256" key="8">
    <source>
        <dbReference type="SAM" id="Phobius"/>
    </source>
</evidence>
<dbReference type="Gene3D" id="1.10.287.110">
    <property type="entry name" value="DnaJ domain"/>
    <property type="match status" value="1"/>
</dbReference>
<accession>A0A8C5PK06</accession>
<dbReference type="SUPFAM" id="SSF46565">
    <property type="entry name" value="Chaperone J-domain"/>
    <property type="match status" value="1"/>
</dbReference>
<dbReference type="GeneTree" id="ENSGT00390000013355"/>
<evidence type="ECO:0000313" key="11">
    <source>
        <dbReference type="Proteomes" id="UP000694569"/>
    </source>
</evidence>
<feature type="domain" description="J" evidence="9">
    <location>
        <begin position="52"/>
        <end position="120"/>
    </location>
</feature>
<name>A0A8C5PK06_9ANUR</name>
<dbReference type="Proteomes" id="UP000694569">
    <property type="component" value="Unplaced"/>
</dbReference>
<evidence type="ECO:0000313" key="10">
    <source>
        <dbReference type="Ensembl" id="ENSLLEP00000024018.1"/>
    </source>
</evidence>
<keyword evidence="11" id="KW-1185">Reference proteome</keyword>
<reference evidence="10" key="2">
    <citation type="submission" date="2025-09" db="UniProtKB">
        <authorList>
            <consortium name="Ensembl"/>
        </authorList>
    </citation>
    <scope>IDENTIFICATION</scope>
</reference>
<evidence type="ECO:0000256" key="3">
    <source>
        <dbReference type="ARBA" id="ARBA00022989"/>
    </source>
</evidence>
<evidence type="ECO:0000256" key="6">
    <source>
        <dbReference type="ARBA" id="ARBA00024193"/>
    </source>
</evidence>
<dbReference type="InterPro" id="IPR036869">
    <property type="entry name" value="J_dom_sf"/>
</dbReference>
<feature type="transmembrane region" description="Helical" evidence="8">
    <location>
        <begin position="146"/>
        <end position="164"/>
    </location>
</feature>